<dbReference type="EMBL" id="JACAZF010000011">
    <property type="protein sequence ID" value="KAF7292983.1"/>
    <property type="molecule type" value="Genomic_DNA"/>
</dbReference>
<organism evidence="1 2">
    <name type="scientific">Mycena indigotica</name>
    <dbReference type="NCBI Taxonomy" id="2126181"/>
    <lineage>
        <taxon>Eukaryota</taxon>
        <taxon>Fungi</taxon>
        <taxon>Dikarya</taxon>
        <taxon>Basidiomycota</taxon>
        <taxon>Agaricomycotina</taxon>
        <taxon>Agaricomycetes</taxon>
        <taxon>Agaricomycetidae</taxon>
        <taxon>Agaricales</taxon>
        <taxon>Marasmiineae</taxon>
        <taxon>Mycenaceae</taxon>
        <taxon>Mycena</taxon>
    </lineage>
</organism>
<name>A0A8H6VWR5_9AGAR</name>
<gene>
    <name evidence="1" type="ORF">MIND_01197600</name>
</gene>
<dbReference type="InterPro" id="IPR017853">
    <property type="entry name" value="GH"/>
</dbReference>
<evidence type="ECO:0000313" key="1">
    <source>
        <dbReference type="EMBL" id="KAF7292983.1"/>
    </source>
</evidence>
<dbReference type="OrthoDB" id="2338662at2759"/>
<dbReference type="GeneID" id="59351001"/>
<accession>A0A8H6VWR5</accession>
<reference evidence="1" key="1">
    <citation type="submission" date="2020-05" db="EMBL/GenBank/DDBJ databases">
        <title>Mycena genomes resolve the evolution of fungal bioluminescence.</title>
        <authorList>
            <person name="Tsai I.J."/>
        </authorList>
    </citation>
    <scope>NUCLEOTIDE SEQUENCE</scope>
    <source>
        <strain evidence="1">171206Taipei</strain>
    </source>
</reference>
<keyword evidence="2" id="KW-1185">Reference proteome</keyword>
<sequence>MSEQWNIRTGIRVNIRVLHCADQSRHAVVWMRLLYFALVSVQLLGTTAQTWCNKNYLPGQPIVPPGGRFQYDQGTSRDPLLVFRCSPIMTPYIVGEDYEAGILVEAFTTHSLRYHNARALSFPFSTLQVSISANNTILARTSIEVNSSAEVYFPLLNLSHAPPTATIDCLGSSSPSGDALGASPQTFHATTMISYLPRPLGGSVTKRDGRTGALLLQGQTGYEPVFPFGFYTSFDGYLDADLSLLDDIKAQGFTIVHPVPTFGDLEALERVLNRMEELGLLLVYDMRHTYNNPTKLAAEVAQIKNRTNLLLWYTADEPDGTSEPPESTRRAYDQIYSLDGGYHPVSVTLNCADYEFAAYSGGADVIMPDTYPVANNATWSMKYNTSCSADFGCCGCDNCVGQLEDISQRLDDYAFRLDVLGWTRAKAVWAVPQAFEDKSAFCVFFFLVSHDLHRFWARPPTGREFAAEVILSVNHGARGIMPWIDPTTEDIKSAASALARVFNSAEVKEILFNPQVRFEQSIRDRVDVGKWSVAGATLLMAANPNPHNTTVSVSWSDGVESLVYDGVRHRLSDQQLELQLESLGYGVYLSRANSFVVQNPSL</sequence>
<evidence type="ECO:0000313" key="2">
    <source>
        <dbReference type="Proteomes" id="UP000636479"/>
    </source>
</evidence>
<comment type="caution">
    <text evidence="1">The sequence shown here is derived from an EMBL/GenBank/DDBJ whole genome shotgun (WGS) entry which is preliminary data.</text>
</comment>
<dbReference type="RefSeq" id="XP_037215411.1">
    <property type="nucleotide sequence ID" value="XM_037368485.1"/>
</dbReference>
<dbReference type="SUPFAM" id="SSF51445">
    <property type="entry name" value="(Trans)glycosidases"/>
    <property type="match status" value="1"/>
</dbReference>
<protein>
    <submittedName>
        <fullName evidence="1">Uncharacterized protein</fullName>
    </submittedName>
</protein>
<dbReference type="AlphaFoldDB" id="A0A8H6VWR5"/>
<proteinExistence type="predicted"/>
<dbReference type="Proteomes" id="UP000636479">
    <property type="component" value="Unassembled WGS sequence"/>
</dbReference>